<protein>
    <submittedName>
        <fullName evidence="2">Uncharacterized protein</fullName>
    </submittedName>
</protein>
<keyword evidence="1" id="KW-1133">Transmembrane helix</keyword>
<organism evidence="2">
    <name type="scientific">Panstrongylus lignarius</name>
    <dbReference type="NCBI Taxonomy" id="156445"/>
    <lineage>
        <taxon>Eukaryota</taxon>
        <taxon>Metazoa</taxon>
        <taxon>Ecdysozoa</taxon>
        <taxon>Arthropoda</taxon>
        <taxon>Hexapoda</taxon>
        <taxon>Insecta</taxon>
        <taxon>Pterygota</taxon>
        <taxon>Neoptera</taxon>
        <taxon>Paraneoptera</taxon>
        <taxon>Hemiptera</taxon>
        <taxon>Heteroptera</taxon>
        <taxon>Panheteroptera</taxon>
        <taxon>Cimicomorpha</taxon>
        <taxon>Reduviidae</taxon>
        <taxon>Triatominae</taxon>
        <taxon>Panstrongylus</taxon>
    </lineage>
</organism>
<name>A0A224Y3X5_9HEMI</name>
<evidence type="ECO:0000256" key="1">
    <source>
        <dbReference type="SAM" id="Phobius"/>
    </source>
</evidence>
<keyword evidence="1" id="KW-0472">Membrane</keyword>
<feature type="transmembrane region" description="Helical" evidence="1">
    <location>
        <begin position="20"/>
        <end position="41"/>
    </location>
</feature>
<feature type="transmembrane region" description="Helical" evidence="1">
    <location>
        <begin position="47"/>
        <end position="66"/>
    </location>
</feature>
<accession>A0A224Y3X5</accession>
<dbReference type="EMBL" id="GFTR01000566">
    <property type="protein sequence ID" value="JAW15860.1"/>
    <property type="molecule type" value="Transcribed_RNA"/>
</dbReference>
<dbReference type="AlphaFoldDB" id="A0A224Y3X5"/>
<sequence length="74" mass="8487">MYLIIRLFLGHLMSRNYYSFISTFITIFGIASATISTIPIISSSVSITILVIFAIIMIMTMVRIKFSRQFIIFV</sequence>
<reference evidence="2" key="1">
    <citation type="journal article" date="2018" name="PLoS Negl. Trop. Dis.">
        <title>An insight into the salivary gland and fat body transcriptome of Panstrongylus lignarius (Hemiptera: Heteroptera), the main vector of Chagas disease in Peru.</title>
        <authorList>
            <person name="Nevoa J.C."/>
            <person name="Mendes M.T."/>
            <person name="da Silva M.V."/>
            <person name="Soares S.C."/>
            <person name="Oliveira C.J.F."/>
            <person name="Ribeiro J.M.C."/>
        </authorList>
    </citation>
    <scope>NUCLEOTIDE SEQUENCE</scope>
</reference>
<evidence type="ECO:0000313" key="2">
    <source>
        <dbReference type="EMBL" id="JAW15860.1"/>
    </source>
</evidence>
<proteinExistence type="predicted"/>
<keyword evidence="1" id="KW-0812">Transmembrane</keyword>